<protein>
    <submittedName>
        <fullName evidence="3">NAD(P)H-dependent oxidoreductase</fullName>
        <ecNumber evidence="3">1.-.-.-</ecNumber>
        <ecNumber evidence="3">1.6.99.-</ecNumber>
    </submittedName>
</protein>
<sequence>MSGALVLFAHPNTQRSRLNRQLILAAQRLQGIEVHDLYEMYPDHYIDVAHEQAALAQADAVVFQFPIYWFSAPAILKEWQDSVLTKGFAFGADGTALKDKRFMLTVTTGGDAASYAEARPHGAPLSVYLKPFEQTARFCGMRLVEPHVCHGVGTMSEADVSAEAERYAARLQELVTENAA</sequence>
<proteinExistence type="predicted"/>
<dbReference type="Pfam" id="PF02525">
    <property type="entry name" value="Flavodoxin_2"/>
    <property type="match status" value="1"/>
</dbReference>
<dbReference type="GO" id="GO:0016491">
    <property type="term" value="F:oxidoreductase activity"/>
    <property type="evidence" value="ECO:0007669"/>
    <property type="project" value="UniProtKB-KW"/>
</dbReference>
<gene>
    <name evidence="3" type="ORF">ACFO5Q_00590</name>
</gene>
<dbReference type="Gene3D" id="3.40.50.360">
    <property type="match status" value="1"/>
</dbReference>
<keyword evidence="4" id="KW-1185">Reference proteome</keyword>
<dbReference type="EMBL" id="JBHSCR010000001">
    <property type="protein sequence ID" value="MFC4346339.1"/>
    <property type="molecule type" value="Genomic_DNA"/>
</dbReference>
<evidence type="ECO:0000256" key="1">
    <source>
        <dbReference type="ARBA" id="ARBA00023002"/>
    </source>
</evidence>
<dbReference type="Proteomes" id="UP001595776">
    <property type="component" value="Unassembled WGS sequence"/>
</dbReference>
<dbReference type="EC" id="1.6.99.-" evidence="3"/>
<evidence type="ECO:0000313" key="3">
    <source>
        <dbReference type="EMBL" id="MFC4346339.1"/>
    </source>
</evidence>
<evidence type="ECO:0000313" key="4">
    <source>
        <dbReference type="Proteomes" id="UP001595776"/>
    </source>
</evidence>
<comment type="caution">
    <text evidence="3">The sequence shown here is derived from an EMBL/GenBank/DDBJ whole genome shotgun (WGS) entry which is preliminary data.</text>
</comment>
<dbReference type="InterPro" id="IPR003680">
    <property type="entry name" value="Flavodoxin_fold"/>
</dbReference>
<dbReference type="EC" id="1.-.-.-" evidence="3"/>
<feature type="domain" description="Flavodoxin-like fold" evidence="2">
    <location>
        <begin position="5"/>
        <end position="171"/>
    </location>
</feature>
<keyword evidence="1 3" id="KW-0560">Oxidoreductase</keyword>
<dbReference type="PANTHER" id="PTHR47307:SF1">
    <property type="entry name" value="GLUTATHIONE-REGULATED POTASSIUM-EFFLUX SYSTEM ANCILLARY PROTEIN KEFG"/>
    <property type="match status" value="1"/>
</dbReference>
<name>A0ABV8U6S2_9PROT</name>
<dbReference type="PANTHER" id="PTHR47307">
    <property type="entry name" value="GLUTATHIONE-REGULATED POTASSIUM-EFFLUX SYSTEM ANCILLARY PROTEIN KEFG"/>
    <property type="match status" value="1"/>
</dbReference>
<dbReference type="InterPro" id="IPR046980">
    <property type="entry name" value="KefG/KefF"/>
</dbReference>
<evidence type="ECO:0000259" key="2">
    <source>
        <dbReference type="Pfam" id="PF02525"/>
    </source>
</evidence>
<organism evidence="3 4">
    <name type="scientific">Kordiimonas lipolytica</name>
    <dbReference type="NCBI Taxonomy" id="1662421"/>
    <lineage>
        <taxon>Bacteria</taxon>
        <taxon>Pseudomonadati</taxon>
        <taxon>Pseudomonadota</taxon>
        <taxon>Alphaproteobacteria</taxon>
        <taxon>Kordiimonadales</taxon>
        <taxon>Kordiimonadaceae</taxon>
        <taxon>Kordiimonas</taxon>
    </lineage>
</organism>
<reference evidence="4" key="1">
    <citation type="journal article" date="2019" name="Int. J. Syst. Evol. Microbiol.">
        <title>The Global Catalogue of Microorganisms (GCM) 10K type strain sequencing project: providing services to taxonomists for standard genome sequencing and annotation.</title>
        <authorList>
            <consortium name="The Broad Institute Genomics Platform"/>
            <consortium name="The Broad Institute Genome Sequencing Center for Infectious Disease"/>
            <person name="Wu L."/>
            <person name="Ma J."/>
        </authorList>
    </citation>
    <scope>NUCLEOTIDE SEQUENCE [LARGE SCALE GENOMIC DNA]</scope>
    <source>
        <strain evidence="4">CGMCC 1.15304</strain>
    </source>
</reference>
<accession>A0ABV8U6S2</accession>
<dbReference type="RefSeq" id="WP_068150670.1">
    <property type="nucleotide sequence ID" value="NZ_JBHSCR010000001.1"/>
</dbReference>
<dbReference type="SUPFAM" id="SSF52218">
    <property type="entry name" value="Flavoproteins"/>
    <property type="match status" value="1"/>
</dbReference>
<dbReference type="InterPro" id="IPR029039">
    <property type="entry name" value="Flavoprotein-like_sf"/>
</dbReference>